<evidence type="ECO:0000256" key="1">
    <source>
        <dbReference type="SAM" id="Phobius"/>
    </source>
</evidence>
<keyword evidence="1" id="KW-1133">Transmembrane helix</keyword>
<proteinExistence type="predicted"/>
<name>M3HIG5_LEPIT</name>
<keyword evidence="1" id="KW-0812">Transmembrane</keyword>
<protein>
    <submittedName>
        <fullName evidence="2">Uncharacterized protein</fullName>
    </submittedName>
</protein>
<organism evidence="2 3">
    <name type="scientific">Leptospira interrogans serovar Copenhageni str. LT2050</name>
    <dbReference type="NCBI Taxonomy" id="1001598"/>
    <lineage>
        <taxon>Bacteria</taxon>
        <taxon>Pseudomonadati</taxon>
        <taxon>Spirochaetota</taxon>
        <taxon>Spirochaetia</taxon>
        <taxon>Leptospirales</taxon>
        <taxon>Leptospiraceae</taxon>
        <taxon>Leptospira</taxon>
    </lineage>
</organism>
<sequence length="173" mass="20265">MAEIFDPTEKQGALSHKQSIENLEKSKKDLKNSKDFYHLFEANLARGKETKITERRQNGESYEKTLTEIDLVSYREKIKQSEMDLKIKQKEYNDSKLNSYEVFRSKKSKEDAEVIYYLAGLVKQSENENKERLKVVNRLGIAGSGIFVYLIINVTLIFMRQRRFGNSLLSWIL</sequence>
<dbReference type="AlphaFoldDB" id="M3HIG5"/>
<dbReference type="Proteomes" id="UP000011778">
    <property type="component" value="Unassembled WGS sequence"/>
</dbReference>
<reference evidence="2 3" key="1">
    <citation type="submission" date="2013-02" db="EMBL/GenBank/DDBJ databases">
        <authorList>
            <person name="Harkins D.M."/>
            <person name="Durkin A.S."/>
            <person name="Brinkac L.M."/>
            <person name="Haft D.H."/>
            <person name="Selengut J.D."/>
            <person name="Sanka R."/>
            <person name="DePew J."/>
            <person name="Purushe J."/>
            <person name="Tulsiani S.M."/>
            <person name="Graham G.C."/>
            <person name="Burns M.-A."/>
            <person name="Dohnt M.F."/>
            <person name="Smythe L.D."/>
            <person name="McKay D.B."/>
            <person name="Craig S.B."/>
            <person name="Vinetz J.M."/>
            <person name="Sutton G.G."/>
            <person name="Nierman W.C."/>
            <person name="Fouts D.E."/>
        </authorList>
    </citation>
    <scope>NUCLEOTIDE SEQUENCE [LARGE SCALE GENOMIC DNA]</scope>
    <source>
        <strain evidence="2 3">LT2050</strain>
    </source>
</reference>
<keyword evidence="1" id="KW-0472">Membrane</keyword>
<accession>M3HIG5</accession>
<dbReference type="EMBL" id="AFMD02000028">
    <property type="protein sequence ID" value="EMG24089.1"/>
    <property type="molecule type" value="Genomic_DNA"/>
</dbReference>
<evidence type="ECO:0000313" key="3">
    <source>
        <dbReference type="Proteomes" id="UP000011778"/>
    </source>
</evidence>
<comment type="caution">
    <text evidence="2">The sequence shown here is derived from an EMBL/GenBank/DDBJ whole genome shotgun (WGS) entry which is preliminary data.</text>
</comment>
<gene>
    <name evidence="2" type="ORF">LEP1GSC150_2653</name>
</gene>
<feature type="transmembrane region" description="Helical" evidence="1">
    <location>
        <begin position="139"/>
        <end position="159"/>
    </location>
</feature>
<evidence type="ECO:0000313" key="2">
    <source>
        <dbReference type="EMBL" id="EMG24089.1"/>
    </source>
</evidence>